<dbReference type="PRINTS" id="PR00385">
    <property type="entry name" value="P450"/>
</dbReference>
<dbReference type="Gramene" id="QL10p006422:mrna">
    <property type="protein sequence ID" value="QL10p006422:mrna"/>
    <property type="gene ID" value="QL10p006422"/>
</dbReference>
<dbReference type="AlphaFoldDB" id="A0A7N2RBG2"/>
<dbReference type="InParanoid" id="A0A7N2RBG2"/>
<dbReference type="PRINTS" id="PR00463">
    <property type="entry name" value="EP450I"/>
</dbReference>
<dbReference type="EMBL" id="LRBV02000010">
    <property type="status" value="NOT_ANNOTATED_CDS"/>
    <property type="molecule type" value="Genomic_DNA"/>
</dbReference>
<keyword evidence="5" id="KW-0560">Oxidoreductase</keyword>
<evidence type="ECO:0008006" key="8">
    <source>
        <dbReference type="Google" id="ProtNLM"/>
    </source>
</evidence>
<name>A0A7N2RBG2_QUELO</name>
<dbReference type="Proteomes" id="UP000594261">
    <property type="component" value="Chromosome 10"/>
</dbReference>
<evidence type="ECO:0000256" key="5">
    <source>
        <dbReference type="RuleBase" id="RU000461"/>
    </source>
</evidence>
<evidence type="ECO:0000256" key="4">
    <source>
        <dbReference type="PIRSR" id="PIRSR602401-1"/>
    </source>
</evidence>
<dbReference type="Gene3D" id="1.10.630.10">
    <property type="entry name" value="Cytochrome P450"/>
    <property type="match status" value="1"/>
</dbReference>
<dbReference type="PANTHER" id="PTHR47955:SF15">
    <property type="entry name" value="CYTOCHROME P450 71A2-LIKE"/>
    <property type="match status" value="1"/>
</dbReference>
<evidence type="ECO:0000313" key="7">
    <source>
        <dbReference type="Proteomes" id="UP000594261"/>
    </source>
</evidence>
<proteinExistence type="inferred from homology"/>
<dbReference type="InterPro" id="IPR001128">
    <property type="entry name" value="Cyt_P450"/>
</dbReference>
<sequence length="551" mass="62659">MIVIDALMGSSDPLVVIANIIERTQQKLAHAKHSQEMALLLLLQQSWQELHKLSFQLNPLLSLSILVTFLYVCKHIRSGKLNLPPSPPKLPFIGNLHQLGRFPHRSLQALSKKYGPVMHLDLGHTPTLVVSSVAMAREVMKTQDIVFSNRPKTTSANIFFYGCTDVGFSSYGEYWRQAKKICVLELLCLKRVQSFQYVRDEEVAILINNIRESCLQKASLNLSDMLIATTNNIVSRCVLGQKFEGDDKSGFGHLSRRMMVLFTAFCLGDFFPFLKWIDVLTGIVPSMKATFRELDAFFDEVVEEHKTMKSNEENPSNKDFVDILLQLQKNPMLDFELTNDNIKAILVDMFVGGTDTTSTTLEWLMAELIKAPSTMKRAQEELRRIVGKKSKIDVNDIIQMDYLKCVIKETLRLHPPVPLMVPRETSTSVKFGGYDIPPKTRVFVNSWAIHRDPEVWDRPEEFLPERFIDNPIDFKGQDFELFPFGCGRRACPGYTFGVASIEYVVANLLYWFDWRLPSPSVKGEDLDMSEVSALVVSKKIPLHLVPSLHSP</sequence>
<reference evidence="6 7" key="1">
    <citation type="journal article" date="2016" name="G3 (Bethesda)">
        <title>First Draft Assembly and Annotation of the Genome of a California Endemic Oak Quercus lobata Nee (Fagaceae).</title>
        <authorList>
            <person name="Sork V.L."/>
            <person name="Fitz-Gibbon S.T."/>
            <person name="Puiu D."/>
            <person name="Crepeau M."/>
            <person name="Gugger P.F."/>
            <person name="Sherman R."/>
            <person name="Stevens K."/>
            <person name="Langley C.H."/>
            <person name="Pellegrini M."/>
            <person name="Salzberg S.L."/>
        </authorList>
    </citation>
    <scope>NUCLEOTIDE SEQUENCE [LARGE SCALE GENOMIC DNA]</scope>
    <source>
        <strain evidence="6 7">cv. SW786</strain>
    </source>
</reference>
<comment type="cofactor">
    <cofactor evidence="4">
        <name>heme</name>
        <dbReference type="ChEBI" id="CHEBI:30413"/>
    </cofactor>
</comment>
<evidence type="ECO:0000313" key="6">
    <source>
        <dbReference type="EnsemblPlants" id="QL10p006422:mrna"/>
    </source>
</evidence>
<dbReference type="SUPFAM" id="SSF48264">
    <property type="entry name" value="Cytochrome P450"/>
    <property type="match status" value="1"/>
</dbReference>
<dbReference type="InterPro" id="IPR002401">
    <property type="entry name" value="Cyt_P450_E_grp-I"/>
</dbReference>
<feature type="binding site" description="axial binding residue" evidence="4">
    <location>
        <position position="491"/>
    </location>
    <ligand>
        <name>heme</name>
        <dbReference type="ChEBI" id="CHEBI:30413"/>
    </ligand>
    <ligandPart>
        <name>Fe</name>
        <dbReference type="ChEBI" id="CHEBI:18248"/>
    </ligandPart>
</feature>
<dbReference type="OMA" id="RDAHECE"/>
<dbReference type="InterPro" id="IPR036396">
    <property type="entry name" value="Cyt_P450_sf"/>
</dbReference>
<dbReference type="GO" id="GO:0020037">
    <property type="term" value="F:heme binding"/>
    <property type="evidence" value="ECO:0007669"/>
    <property type="project" value="InterPro"/>
</dbReference>
<dbReference type="GO" id="GO:0005506">
    <property type="term" value="F:iron ion binding"/>
    <property type="evidence" value="ECO:0007669"/>
    <property type="project" value="InterPro"/>
</dbReference>
<dbReference type="FunFam" id="1.10.630.10:FF:000011">
    <property type="entry name" value="Cytochrome P450 83B1"/>
    <property type="match status" value="1"/>
</dbReference>
<evidence type="ECO:0000256" key="1">
    <source>
        <dbReference type="ARBA" id="ARBA00010617"/>
    </source>
</evidence>
<keyword evidence="5" id="KW-0503">Monooxygenase</keyword>
<keyword evidence="7" id="KW-1185">Reference proteome</keyword>
<organism evidence="6 7">
    <name type="scientific">Quercus lobata</name>
    <name type="common">Valley oak</name>
    <dbReference type="NCBI Taxonomy" id="97700"/>
    <lineage>
        <taxon>Eukaryota</taxon>
        <taxon>Viridiplantae</taxon>
        <taxon>Streptophyta</taxon>
        <taxon>Embryophyta</taxon>
        <taxon>Tracheophyta</taxon>
        <taxon>Spermatophyta</taxon>
        <taxon>Magnoliopsida</taxon>
        <taxon>eudicotyledons</taxon>
        <taxon>Gunneridae</taxon>
        <taxon>Pentapetalae</taxon>
        <taxon>rosids</taxon>
        <taxon>fabids</taxon>
        <taxon>Fagales</taxon>
        <taxon>Fagaceae</taxon>
        <taxon>Quercus</taxon>
    </lineage>
</organism>
<reference evidence="6" key="2">
    <citation type="submission" date="2021-01" db="UniProtKB">
        <authorList>
            <consortium name="EnsemblPlants"/>
        </authorList>
    </citation>
    <scope>IDENTIFICATION</scope>
</reference>
<evidence type="ECO:0000256" key="3">
    <source>
        <dbReference type="ARBA" id="ARBA00023004"/>
    </source>
</evidence>
<accession>A0A7N2RBG2</accession>
<dbReference type="Pfam" id="PF00067">
    <property type="entry name" value="p450"/>
    <property type="match status" value="1"/>
</dbReference>
<keyword evidence="4 5" id="KW-0349">Heme</keyword>
<keyword evidence="2 4" id="KW-0479">Metal-binding</keyword>
<keyword evidence="3 4" id="KW-0408">Iron</keyword>
<dbReference type="CDD" id="cd11072">
    <property type="entry name" value="CYP71-like"/>
    <property type="match status" value="1"/>
</dbReference>
<dbReference type="PANTHER" id="PTHR47955">
    <property type="entry name" value="CYTOCHROME P450 FAMILY 71 PROTEIN"/>
    <property type="match status" value="1"/>
</dbReference>
<protein>
    <recommendedName>
        <fullName evidence="8">Cytochrome P450 71A1</fullName>
    </recommendedName>
</protein>
<dbReference type="InterPro" id="IPR017972">
    <property type="entry name" value="Cyt_P450_CS"/>
</dbReference>
<evidence type="ECO:0000256" key="2">
    <source>
        <dbReference type="ARBA" id="ARBA00022723"/>
    </source>
</evidence>
<comment type="similarity">
    <text evidence="1 5">Belongs to the cytochrome P450 family.</text>
</comment>
<dbReference type="GO" id="GO:0016705">
    <property type="term" value="F:oxidoreductase activity, acting on paired donors, with incorporation or reduction of molecular oxygen"/>
    <property type="evidence" value="ECO:0007669"/>
    <property type="project" value="InterPro"/>
</dbReference>
<dbReference type="PROSITE" id="PS00086">
    <property type="entry name" value="CYTOCHROME_P450"/>
    <property type="match status" value="1"/>
</dbReference>
<dbReference type="GO" id="GO:0004497">
    <property type="term" value="F:monooxygenase activity"/>
    <property type="evidence" value="ECO:0007669"/>
    <property type="project" value="UniProtKB-KW"/>
</dbReference>
<dbReference type="EnsemblPlants" id="QL10p006422:mrna">
    <property type="protein sequence ID" value="QL10p006422:mrna"/>
    <property type="gene ID" value="QL10p006422"/>
</dbReference>